<dbReference type="Pfam" id="PF13449">
    <property type="entry name" value="Phytase-like"/>
    <property type="match status" value="1"/>
</dbReference>
<dbReference type="PROSITE" id="PS51257">
    <property type="entry name" value="PROKAR_LIPOPROTEIN"/>
    <property type="match status" value="1"/>
</dbReference>
<accession>A0A317CKJ8</accession>
<evidence type="ECO:0000313" key="3">
    <source>
        <dbReference type="EMBL" id="PWQ99114.1"/>
    </source>
</evidence>
<dbReference type="EMBL" id="QGKM01000013">
    <property type="protein sequence ID" value="PWQ99114.1"/>
    <property type="molecule type" value="Genomic_DNA"/>
</dbReference>
<dbReference type="RefSeq" id="WP_109836875.1">
    <property type="nucleotide sequence ID" value="NZ_QGKM01000013.1"/>
</dbReference>
<dbReference type="AlphaFoldDB" id="A0A317CKJ8"/>
<dbReference type="Proteomes" id="UP000245539">
    <property type="component" value="Unassembled WGS sequence"/>
</dbReference>
<dbReference type="SUPFAM" id="SSF50956">
    <property type="entry name" value="Thermostable phytase (3-phytase)"/>
    <property type="match status" value="1"/>
</dbReference>
<dbReference type="PIRSF" id="PIRSF031900">
    <property type="entry name" value="UCP031900"/>
    <property type="match status" value="1"/>
</dbReference>
<comment type="caution">
    <text evidence="3">The sequence shown here is derived from an EMBL/GenBank/DDBJ whole genome shotgun (WGS) entry which is preliminary data.</text>
</comment>
<keyword evidence="1" id="KW-0732">Signal</keyword>
<feature type="signal peptide" evidence="1">
    <location>
        <begin position="1"/>
        <end position="30"/>
    </location>
</feature>
<dbReference type="InterPro" id="IPR014567">
    <property type="entry name" value="UCP031900"/>
</dbReference>
<name>A0A317CKJ8_9GAMM</name>
<feature type="domain" description="Phytase-like" evidence="2">
    <location>
        <begin position="70"/>
        <end position="317"/>
    </location>
</feature>
<evidence type="ECO:0000259" key="2">
    <source>
        <dbReference type="Pfam" id="PF13449"/>
    </source>
</evidence>
<feature type="chain" id="PRO_5016417888" description="Phytase-like domain-containing protein" evidence="1">
    <location>
        <begin position="31"/>
        <end position="333"/>
    </location>
</feature>
<evidence type="ECO:0000313" key="4">
    <source>
        <dbReference type="Proteomes" id="UP000245539"/>
    </source>
</evidence>
<protein>
    <recommendedName>
        <fullName evidence="2">Phytase-like domain-containing protein</fullName>
    </recommendedName>
</protein>
<gene>
    <name evidence="3" type="ORF">DKW60_06670</name>
</gene>
<proteinExistence type="predicted"/>
<evidence type="ECO:0000256" key="1">
    <source>
        <dbReference type="SAM" id="SignalP"/>
    </source>
</evidence>
<organism evidence="3 4">
    <name type="scientific">Leucothrix pacifica</name>
    <dbReference type="NCBI Taxonomy" id="1247513"/>
    <lineage>
        <taxon>Bacteria</taxon>
        <taxon>Pseudomonadati</taxon>
        <taxon>Pseudomonadota</taxon>
        <taxon>Gammaproteobacteria</taxon>
        <taxon>Thiotrichales</taxon>
        <taxon>Thiotrichaceae</taxon>
        <taxon>Leucothrix</taxon>
    </lineage>
</organism>
<keyword evidence="4" id="KW-1185">Reference proteome</keyword>
<reference evidence="3 4" key="1">
    <citation type="submission" date="2018-05" db="EMBL/GenBank/DDBJ databases">
        <title>Leucothrix arctica sp. nov., isolated from Arctic seawater.</title>
        <authorList>
            <person name="Choi A."/>
            <person name="Baek K."/>
        </authorList>
    </citation>
    <scope>NUCLEOTIDE SEQUENCE [LARGE SCALE GENOMIC DNA]</scope>
    <source>
        <strain evidence="3 4">JCM 18388</strain>
    </source>
</reference>
<dbReference type="InterPro" id="IPR027372">
    <property type="entry name" value="Phytase-like_dom"/>
</dbReference>
<dbReference type="OrthoDB" id="9798693at2"/>
<sequence>MNRSITSCLPIRAGILLLSALLLMACGTTAHSTSYRVALTPEGFSGNQYMRTKLLGSIALSGAKTNGIPMVELSDIAWDPTTQTLYGISDNGYLYTMKLTFSNDRLLNTKVVKAVKLTGSNNKVLSGANRDSEGLDLIRKNNRSELIISFEGNSRVERYNTNGQYIGTIAIPKKIANKRSYRNGNKALESVVVHPKFGVLTAAELPLKANYINTQTIYSQHGKEWNFPRYKAAESSITALEVLSNGDILVMERAFSGIFQPLVISLRQLQINQCDQKNNCPIKDIAVFSSANGWTMDNFEGLSHLNGNRYLMVSDDNKSPIQQTLMVMFEVLL</sequence>